<proteinExistence type="predicted"/>
<sequence length="100" mass="10411">MAPKFLPATFIALLSMASAAVASPAAPIAQLVINTPVNGVAQCEPVLITWSGGILHQRPTSSLYKPTHFNPRPSSISASSPERASLGSSTPRWALPCSSK</sequence>
<keyword evidence="2" id="KW-0732">Signal</keyword>
<evidence type="ECO:0000313" key="3">
    <source>
        <dbReference type="EMBL" id="KAJ7615904.1"/>
    </source>
</evidence>
<feature type="region of interest" description="Disordered" evidence="1">
    <location>
        <begin position="62"/>
        <end position="100"/>
    </location>
</feature>
<feature type="chain" id="PRO_5042006626" evidence="2">
    <location>
        <begin position="23"/>
        <end position="100"/>
    </location>
</feature>
<evidence type="ECO:0000256" key="1">
    <source>
        <dbReference type="SAM" id="MobiDB-lite"/>
    </source>
</evidence>
<comment type="caution">
    <text evidence="3">The sequence shown here is derived from an EMBL/GenBank/DDBJ whole genome shotgun (WGS) entry which is preliminary data.</text>
</comment>
<accession>A0AAD7BBJ5</accession>
<evidence type="ECO:0000256" key="2">
    <source>
        <dbReference type="SAM" id="SignalP"/>
    </source>
</evidence>
<reference evidence="3" key="1">
    <citation type="submission" date="2023-03" db="EMBL/GenBank/DDBJ databases">
        <title>Massive genome expansion in bonnet fungi (Mycena s.s.) driven by repeated elements and novel gene families across ecological guilds.</title>
        <authorList>
            <consortium name="Lawrence Berkeley National Laboratory"/>
            <person name="Harder C.B."/>
            <person name="Miyauchi S."/>
            <person name="Viragh M."/>
            <person name="Kuo A."/>
            <person name="Thoen E."/>
            <person name="Andreopoulos B."/>
            <person name="Lu D."/>
            <person name="Skrede I."/>
            <person name="Drula E."/>
            <person name="Henrissat B."/>
            <person name="Morin E."/>
            <person name="Kohler A."/>
            <person name="Barry K."/>
            <person name="LaButti K."/>
            <person name="Morin E."/>
            <person name="Salamov A."/>
            <person name="Lipzen A."/>
            <person name="Mereny Z."/>
            <person name="Hegedus B."/>
            <person name="Baldrian P."/>
            <person name="Stursova M."/>
            <person name="Weitz H."/>
            <person name="Taylor A."/>
            <person name="Grigoriev I.V."/>
            <person name="Nagy L.G."/>
            <person name="Martin F."/>
            <person name="Kauserud H."/>
        </authorList>
    </citation>
    <scope>NUCLEOTIDE SEQUENCE</scope>
    <source>
        <strain evidence="3">9284</strain>
    </source>
</reference>
<organism evidence="3 4">
    <name type="scientific">Roridomyces roridus</name>
    <dbReference type="NCBI Taxonomy" id="1738132"/>
    <lineage>
        <taxon>Eukaryota</taxon>
        <taxon>Fungi</taxon>
        <taxon>Dikarya</taxon>
        <taxon>Basidiomycota</taxon>
        <taxon>Agaricomycotina</taxon>
        <taxon>Agaricomycetes</taxon>
        <taxon>Agaricomycetidae</taxon>
        <taxon>Agaricales</taxon>
        <taxon>Marasmiineae</taxon>
        <taxon>Mycenaceae</taxon>
        <taxon>Roridomyces</taxon>
    </lineage>
</organism>
<dbReference type="Proteomes" id="UP001221142">
    <property type="component" value="Unassembled WGS sequence"/>
</dbReference>
<feature type="signal peptide" evidence="2">
    <location>
        <begin position="1"/>
        <end position="22"/>
    </location>
</feature>
<protein>
    <submittedName>
        <fullName evidence="3">Uncharacterized protein</fullName>
    </submittedName>
</protein>
<feature type="compositionally biased region" description="Low complexity" evidence="1">
    <location>
        <begin position="71"/>
        <end position="85"/>
    </location>
</feature>
<dbReference type="AlphaFoldDB" id="A0AAD7BBJ5"/>
<name>A0AAD7BBJ5_9AGAR</name>
<keyword evidence="4" id="KW-1185">Reference proteome</keyword>
<gene>
    <name evidence="3" type="ORF">FB45DRAFT_1008140</name>
</gene>
<dbReference type="EMBL" id="JARKIF010000023">
    <property type="protein sequence ID" value="KAJ7615904.1"/>
    <property type="molecule type" value="Genomic_DNA"/>
</dbReference>
<evidence type="ECO:0000313" key="4">
    <source>
        <dbReference type="Proteomes" id="UP001221142"/>
    </source>
</evidence>